<keyword evidence="1" id="KW-0175">Coiled coil</keyword>
<dbReference type="RefSeq" id="WP_043755755.1">
    <property type="nucleotide sequence ID" value="NZ_AONC01000049.1"/>
</dbReference>
<dbReference type="Proteomes" id="UP000019460">
    <property type="component" value="Unassembled WGS sequence"/>
</dbReference>
<dbReference type="EMBL" id="AONC01000049">
    <property type="protein sequence ID" value="EXJ14041.1"/>
    <property type="molecule type" value="Genomic_DNA"/>
</dbReference>
<feature type="coiled-coil region" evidence="1">
    <location>
        <begin position="44"/>
        <end position="132"/>
    </location>
</feature>
<proteinExistence type="predicted"/>
<evidence type="ECO:0000313" key="4">
    <source>
        <dbReference type="Proteomes" id="UP000019460"/>
    </source>
</evidence>
<dbReference type="eggNOG" id="ENOG5033D6S">
    <property type="taxonomic scope" value="Bacteria"/>
</dbReference>
<evidence type="ECO:0000256" key="1">
    <source>
        <dbReference type="SAM" id="Coils"/>
    </source>
</evidence>
<name>W9VAT8_9GAMM</name>
<dbReference type="OrthoDB" id="9894369at2"/>
<protein>
    <submittedName>
        <fullName evidence="3">Uncharacterized protein</fullName>
    </submittedName>
</protein>
<evidence type="ECO:0000313" key="3">
    <source>
        <dbReference type="EMBL" id="EXJ14041.1"/>
    </source>
</evidence>
<feature type="compositionally biased region" description="Low complexity" evidence="2">
    <location>
        <begin position="1"/>
        <end position="10"/>
    </location>
</feature>
<keyword evidence="4" id="KW-1185">Reference proteome</keyword>
<feature type="region of interest" description="Disordered" evidence="2">
    <location>
        <begin position="1"/>
        <end position="25"/>
    </location>
</feature>
<evidence type="ECO:0000256" key="2">
    <source>
        <dbReference type="SAM" id="MobiDB-lite"/>
    </source>
</evidence>
<dbReference type="Gene3D" id="1.10.287.1490">
    <property type="match status" value="1"/>
</dbReference>
<comment type="caution">
    <text evidence="3">The sequence shown here is derived from an EMBL/GenBank/DDBJ whole genome shotgun (WGS) entry which is preliminary data.</text>
</comment>
<organism evidence="3 4">
    <name type="scientific">Imhoffiella purpurea</name>
    <dbReference type="NCBI Taxonomy" id="1249627"/>
    <lineage>
        <taxon>Bacteria</taxon>
        <taxon>Pseudomonadati</taxon>
        <taxon>Pseudomonadota</taxon>
        <taxon>Gammaproteobacteria</taxon>
        <taxon>Chromatiales</taxon>
        <taxon>Chromatiaceae</taxon>
        <taxon>Imhoffiella</taxon>
    </lineage>
</organism>
<gene>
    <name evidence="3" type="ORF">D779_3003</name>
</gene>
<dbReference type="AlphaFoldDB" id="W9VAT8"/>
<reference evidence="3 4" key="1">
    <citation type="submission" date="2012-11" db="EMBL/GenBank/DDBJ databases">
        <title>Genome assembly of Thiorhodococcus sp. AK35.</title>
        <authorList>
            <person name="Nupur N."/>
            <person name="Khatri I."/>
            <person name="Subramanian S."/>
            <person name="Pinnaka A."/>
        </authorList>
    </citation>
    <scope>NUCLEOTIDE SEQUENCE [LARGE SCALE GENOMIC DNA]</scope>
    <source>
        <strain evidence="3 4">AK35</strain>
    </source>
</reference>
<accession>W9VAT8</accession>
<sequence length="201" mass="22707">MPKTPPTTKRPGPKPSGNAMTNAERQRRYIERLKAKADNPVTNDSELARQLRDLEQAFDSQRRELLRLQNQMRNAGVETLQDEIKQLRAEIQKHEESARASAQERARLESEIQRLKGNESAYREQIARFEARGTTRVSNDITPRGYPSDIKRLAVELADEGKPTSEVRAAILAAHGKAPDISNMAKLVGQWRATLARTRNA</sequence>